<keyword evidence="8 9" id="KW-0457">Lysine biosynthesis</keyword>
<dbReference type="GO" id="GO:0009089">
    <property type="term" value="P:lysine biosynthetic process via diaminopimelate"/>
    <property type="evidence" value="ECO:0007669"/>
    <property type="project" value="UniProtKB-UniRule"/>
</dbReference>
<dbReference type="SUPFAM" id="SSF55347">
    <property type="entry name" value="Glyceraldehyde-3-phosphate dehydrogenase-like, C-terminal domain"/>
    <property type="match status" value="1"/>
</dbReference>
<keyword evidence="7 9" id="KW-0520">NAD</keyword>
<dbReference type="InterPro" id="IPR000846">
    <property type="entry name" value="DapB_N"/>
</dbReference>
<name>A0A9D1MF64_9FIRM</name>
<dbReference type="InterPro" id="IPR022663">
    <property type="entry name" value="DapB_C"/>
</dbReference>
<comment type="catalytic activity">
    <reaction evidence="9">
        <text>(S)-2,3,4,5-tetrahydrodipicolinate + NADP(+) + H2O = (2S,4S)-4-hydroxy-2,3,4,5-tetrahydrodipicolinate + NADPH + H(+)</text>
        <dbReference type="Rhea" id="RHEA:35331"/>
        <dbReference type="ChEBI" id="CHEBI:15377"/>
        <dbReference type="ChEBI" id="CHEBI:15378"/>
        <dbReference type="ChEBI" id="CHEBI:16845"/>
        <dbReference type="ChEBI" id="CHEBI:57783"/>
        <dbReference type="ChEBI" id="CHEBI:58349"/>
        <dbReference type="ChEBI" id="CHEBI:67139"/>
        <dbReference type="EC" id="1.17.1.8"/>
    </reaction>
</comment>
<dbReference type="InterPro" id="IPR022664">
    <property type="entry name" value="DapB_N_CS"/>
</dbReference>
<dbReference type="GO" id="GO:0050661">
    <property type="term" value="F:NADP binding"/>
    <property type="evidence" value="ECO:0007669"/>
    <property type="project" value="UniProtKB-UniRule"/>
</dbReference>
<dbReference type="GO" id="GO:0005829">
    <property type="term" value="C:cytosol"/>
    <property type="evidence" value="ECO:0007669"/>
    <property type="project" value="TreeGrafter"/>
</dbReference>
<dbReference type="Pfam" id="PF01113">
    <property type="entry name" value="DapB_N"/>
    <property type="match status" value="1"/>
</dbReference>
<dbReference type="GO" id="GO:0019877">
    <property type="term" value="P:diaminopimelate biosynthetic process"/>
    <property type="evidence" value="ECO:0007669"/>
    <property type="project" value="UniProtKB-UniRule"/>
</dbReference>
<comment type="similarity">
    <text evidence="1 9">Belongs to the DapB family.</text>
</comment>
<dbReference type="PANTHER" id="PTHR20836:SF7">
    <property type="entry name" value="4-HYDROXY-TETRAHYDRODIPICOLINATE REDUCTASE"/>
    <property type="match status" value="1"/>
</dbReference>
<dbReference type="GO" id="GO:0016726">
    <property type="term" value="F:oxidoreductase activity, acting on CH or CH2 groups, NAD or NADP as acceptor"/>
    <property type="evidence" value="ECO:0007669"/>
    <property type="project" value="UniProtKB-UniRule"/>
</dbReference>
<comment type="catalytic activity">
    <reaction evidence="9">
        <text>(S)-2,3,4,5-tetrahydrodipicolinate + NAD(+) + H2O = (2S,4S)-4-hydroxy-2,3,4,5-tetrahydrodipicolinate + NADH + H(+)</text>
        <dbReference type="Rhea" id="RHEA:35323"/>
        <dbReference type="ChEBI" id="CHEBI:15377"/>
        <dbReference type="ChEBI" id="CHEBI:15378"/>
        <dbReference type="ChEBI" id="CHEBI:16845"/>
        <dbReference type="ChEBI" id="CHEBI:57540"/>
        <dbReference type="ChEBI" id="CHEBI:57945"/>
        <dbReference type="ChEBI" id="CHEBI:67139"/>
        <dbReference type="EC" id="1.17.1.8"/>
    </reaction>
</comment>
<evidence type="ECO:0000256" key="5">
    <source>
        <dbReference type="ARBA" id="ARBA00022915"/>
    </source>
</evidence>
<keyword evidence="4 9" id="KW-0521">NADP</keyword>
<dbReference type="PIRSF" id="PIRSF000161">
    <property type="entry name" value="DHPR"/>
    <property type="match status" value="1"/>
</dbReference>
<sequence length="255" mass="27675">MTDILILGAAGKMGGQVLSLLRNDKDARAVCGVDKYPAELDIPVYKDFSEVKEQADVIVDFSSAENLKERLDYAAEHKMGIVLATTGFTEEDLRLIDEYSEKIAVFRSANLSLGINLMQALCKAAAKVLGEAFDIEIIEKHHNRKKDAPSGTALMLADSINEVFDGKKRYVEGRSGMVGAREKAEIGIHAVRGGTIVGEHEVMFAGEDEILTISHSAGSRRVFAAGAVRAAKFLKGKAPGKYDMKDLLAEENAED</sequence>
<evidence type="ECO:0000256" key="3">
    <source>
        <dbReference type="ARBA" id="ARBA00022605"/>
    </source>
</evidence>
<dbReference type="GO" id="GO:0051287">
    <property type="term" value="F:NAD binding"/>
    <property type="evidence" value="ECO:0007669"/>
    <property type="project" value="UniProtKB-UniRule"/>
</dbReference>
<keyword evidence="3 9" id="KW-0028">Amino-acid biosynthesis</keyword>
<evidence type="ECO:0000256" key="8">
    <source>
        <dbReference type="ARBA" id="ARBA00023154"/>
    </source>
</evidence>
<dbReference type="Proteomes" id="UP000824081">
    <property type="component" value="Unassembled WGS sequence"/>
</dbReference>
<feature type="active site" description="Proton donor/acceptor" evidence="9">
    <location>
        <position position="141"/>
    </location>
</feature>
<feature type="domain" description="Dihydrodipicolinate reductase C-terminal" evidence="12">
    <location>
        <begin position="114"/>
        <end position="248"/>
    </location>
</feature>
<comment type="caution">
    <text evidence="13">The sequence shown here is derived from an EMBL/GenBank/DDBJ whole genome shotgun (WGS) entry which is preliminary data.</text>
</comment>
<evidence type="ECO:0000256" key="1">
    <source>
        <dbReference type="ARBA" id="ARBA00006642"/>
    </source>
</evidence>
<comment type="function">
    <text evidence="9">Catalyzes the conversion of 4-hydroxy-tetrahydrodipicolinate (HTPA) to tetrahydrodipicolinate.</text>
</comment>
<comment type="subcellular location">
    <subcellularLocation>
        <location evidence="9">Cytoplasm</location>
    </subcellularLocation>
</comment>
<dbReference type="HAMAP" id="MF_00102">
    <property type="entry name" value="DapB"/>
    <property type="match status" value="1"/>
</dbReference>
<feature type="binding site" evidence="9">
    <location>
        <position position="142"/>
    </location>
    <ligand>
        <name>(S)-2,3,4,5-tetrahydrodipicolinate</name>
        <dbReference type="ChEBI" id="CHEBI:16845"/>
    </ligand>
</feature>
<comment type="subunit">
    <text evidence="9">Homotetramer.</text>
</comment>
<feature type="binding site" evidence="9">
    <location>
        <position position="34"/>
    </location>
    <ligand>
        <name>NAD(+)</name>
        <dbReference type="ChEBI" id="CHEBI:57540"/>
    </ligand>
</feature>
<feature type="binding site" evidence="9">
    <location>
        <begin position="151"/>
        <end position="152"/>
    </location>
    <ligand>
        <name>(S)-2,3,4,5-tetrahydrodipicolinate</name>
        <dbReference type="ChEBI" id="CHEBI:16845"/>
    </ligand>
</feature>
<evidence type="ECO:0000259" key="11">
    <source>
        <dbReference type="Pfam" id="PF01113"/>
    </source>
</evidence>
<feature type="binding site" evidence="9">
    <location>
        <begin position="84"/>
        <end position="86"/>
    </location>
    <ligand>
        <name>NAD(+)</name>
        <dbReference type="ChEBI" id="CHEBI:57540"/>
    </ligand>
</feature>
<evidence type="ECO:0000256" key="7">
    <source>
        <dbReference type="ARBA" id="ARBA00023027"/>
    </source>
</evidence>
<evidence type="ECO:0000313" key="14">
    <source>
        <dbReference type="Proteomes" id="UP000824081"/>
    </source>
</evidence>
<dbReference type="EC" id="1.17.1.8" evidence="9 10"/>
<feature type="active site" description="Proton donor" evidence="9">
    <location>
        <position position="145"/>
    </location>
</feature>
<dbReference type="NCBIfam" id="TIGR00036">
    <property type="entry name" value="dapB"/>
    <property type="match status" value="1"/>
</dbReference>
<comment type="pathway">
    <text evidence="9">Amino-acid biosynthesis; L-lysine biosynthesis via DAP pathway; (S)-tetrahydrodipicolinate from L-aspartate: step 4/4.</text>
</comment>
<dbReference type="AlphaFoldDB" id="A0A9D1MF64"/>
<keyword evidence="5 9" id="KW-0220">Diaminopimelate biosynthesis</keyword>
<comment type="caution">
    <text evidence="9">Was originally thought to be a dihydrodipicolinate reductase (DHDPR), catalyzing the conversion of dihydrodipicolinate to tetrahydrodipicolinate. However, it was shown in E.coli that the substrate of the enzymatic reaction is not dihydrodipicolinate (DHDP) but in fact (2S,4S)-4-hydroxy-2,3,4,5-tetrahydrodipicolinic acid (HTPA), the product released by the DapA-catalyzed reaction.</text>
</comment>
<keyword evidence="2 9" id="KW-0963">Cytoplasm</keyword>
<dbReference type="InterPro" id="IPR023940">
    <property type="entry name" value="DHDPR_bac"/>
</dbReference>
<dbReference type="EMBL" id="DVMZ01000080">
    <property type="protein sequence ID" value="HIU59055.1"/>
    <property type="molecule type" value="Genomic_DNA"/>
</dbReference>
<reference evidence="13" key="2">
    <citation type="journal article" date="2021" name="PeerJ">
        <title>Extensive microbial diversity within the chicken gut microbiome revealed by metagenomics and culture.</title>
        <authorList>
            <person name="Gilroy R."/>
            <person name="Ravi A."/>
            <person name="Getino M."/>
            <person name="Pursley I."/>
            <person name="Horton D.L."/>
            <person name="Alikhan N.F."/>
            <person name="Baker D."/>
            <person name="Gharbi K."/>
            <person name="Hall N."/>
            <person name="Watson M."/>
            <person name="Adriaenssens E.M."/>
            <person name="Foster-Nyarko E."/>
            <person name="Jarju S."/>
            <person name="Secka A."/>
            <person name="Antonio M."/>
            <person name="Oren A."/>
            <person name="Chaudhuri R.R."/>
            <person name="La Ragione R."/>
            <person name="Hildebrand F."/>
            <person name="Pallen M.J."/>
        </authorList>
    </citation>
    <scope>NUCLEOTIDE SEQUENCE</scope>
    <source>
        <strain evidence="13">11687</strain>
    </source>
</reference>
<keyword evidence="6 9" id="KW-0560">Oxidoreductase</keyword>
<evidence type="ECO:0000256" key="9">
    <source>
        <dbReference type="HAMAP-Rule" id="MF_00102"/>
    </source>
</evidence>
<evidence type="ECO:0000256" key="10">
    <source>
        <dbReference type="NCBIfam" id="TIGR00036"/>
    </source>
</evidence>
<reference evidence="13" key="1">
    <citation type="submission" date="2020-10" db="EMBL/GenBank/DDBJ databases">
        <authorList>
            <person name="Gilroy R."/>
        </authorList>
    </citation>
    <scope>NUCLEOTIDE SEQUENCE</scope>
    <source>
        <strain evidence="13">11687</strain>
    </source>
</reference>
<feature type="binding site" evidence="9">
    <location>
        <begin position="8"/>
        <end position="13"/>
    </location>
    <ligand>
        <name>NAD(+)</name>
        <dbReference type="ChEBI" id="CHEBI:57540"/>
    </ligand>
</feature>
<dbReference type="InterPro" id="IPR036291">
    <property type="entry name" value="NAD(P)-bd_dom_sf"/>
</dbReference>
<dbReference type="CDD" id="cd02274">
    <property type="entry name" value="DHDPR_N"/>
    <property type="match status" value="1"/>
</dbReference>
<dbReference type="Gene3D" id="3.30.360.10">
    <property type="entry name" value="Dihydrodipicolinate Reductase, domain 2"/>
    <property type="match status" value="1"/>
</dbReference>
<proteinExistence type="inferred from homology"/>
<protein>
    <recommendedName>
        <fullName evidence="9 10">4-hydroxy-tetrahydrodipicolinate reductase</fullName>
        <shortName evidence="9">HTPA reductase</shortName>
        <ecNumber evidence="9 10">1.17.1.8</ecNumber>
    </recommendedName>
</protein>
<evidence type="ECO:0000313" key="13">
    <source>
        <dbReference type="EMBL" id="HIU59055.1"/>
    </source>
</evidence>
<evidence type="ECO:0000256" key="6">
    <source>
        <dbReference type="ARBA" id="ARBA00023002"/>
    </source>
</evidence>
<evidence type="ECO:0000256" key="4">
    <source>
        <dbReference type="ARBA" id="ARBA00022857"/>
    </source>
</evidence>
<gene>
    <name evidence="9" type="primary">dapB</name>
    <name evidence="13" type="ORF">IAC57_03025</name>
</gene>
<dbReference type="FunFam" id="3.30.360.10:FF:000004">
    <property type="entry name" value="4-hydroxy-tetrahydrodipicolinate reductase"/>
    <property type="match status" value="1"/>
</dbReference>
<evidence type="ECO:0000259" key="12">
    <source>
        <dbReference type="Pfam" id="PF05173"/>
    </source>
</evidence>
<dbReference type="Gene3D" id="3.40.50.720">
    <property type="entry name" value="NAD(P)-binding Rossmann-like Domain"/>
    <property type="match status" value="1"/>
</dbReference>
<dbReference type="SUPFAM" id="SSF51735">
    <property type="entry name" value="NAD(P)-binding Rossmann-fold domains"/>
    <property type="match status" value="1"/>
</dbReference>
<feature type="domain" description="Dihydrodipicolinate reductase N-terminal" evidence="11">
    <location>
        <begin position="3"/>
        <end position="110"/>
    </location>
</feature>
<dbReference type="GO" id="GO:0008839">
    <property type="term" value="F:4-hydroxy-tetrahydrodipicolinate reductase"/>
    <property type="evidence" value="ECO:0007669"/>
    <property type="project" value="UniProtKB-UniRule"/>
</dbReference>
<feature type="binding site" evidence="9">
    <location>
        <position position="35"/>
    </location>
    <ligand>
        <name>NADP(+)</name>
        <dbReference type="ChEBI" id="CHEBI:58349"/>
    </ligand>
</feature>
<accession>A0A9D1MF64</accession>
<dbReference type="Pfam" id="PF05173">
    <property type="entry name" value="DapB_C"/>
    <property type="match status" value="1"/>
</dbReference>
<dbReference type="PROSITE" id="PS01298">
    <property type="entry name" value="DAPB"/>
    <property type="match status" value="1"/>
</dbReference>
<organism evidence="13 14">
    <name type="scientific">Candidatus Scatosoma pullistercoris</name>
    <dbReference type="NCBI Taxonomy" id="2840934"/>
    <lineage>
        <taxon>Bacteria</taxon>
        <taxon>Bacillati</taxon>
        <taxon>Bacillota</taxon>
        <taxon>Clostridia</taxon>
        <taxon>Candidatus Scatosoma</taxon>
    </lineage>
</organism>
<dbReference type="PANTHER" id="PTHR20836">
    <property type="entry name" value="DIHYDRODIPICOLINATE REDUCTASE"/>
    <property type="match status" value="1"/>
</dbReference>
<feature type="binding site" evidence="9">
    <location>
        <begin position="108"/>
        <end position="111"/>
    </location>
    <ligand>
        <name>NAD(+)</name>
        <dbReference type="ChEBI" id="CHEBI:57540"/>
    </ligand>
</feature>
<evidence type="ECO:0000256" key="2">
    <source>
        <dbReference type="ARBA" id="ARBA00022490"/>
    </source>
</evidence>